<protein>
    <submittedName>
        <fullName evidence="4">4-chlorobenzoate--CoA ligase</fullName>
        <ecNumber evidence="4">6.2.1.33</ecNumber>
    </submittedName>
</protein>
<feature type="domain" description="AMP-binding enzyme C-terminal" evidence="3">
    <location>
        <begin position="419"/>
        <end position="492"/>
    </location>
</feature>
<proteinExistence type="predicted"/>
<name>A0ABM8Y262_9BURK</name>
<evidence type="ECO:0000259" key="2">
    <source>
        <dbReference type="Pfam" id="PF00501"/>
    </source>
</evidence>
<evidence type="ECO:0000313" key="5">
    <source>
        <dbReference type="Proteomes" id="UP000701702"/>
    </source>
</evidence>
<dbReference type="Gene3D" id="3.40.50.12780">
    <property type="entry name" value="N-terminal domain of ligase-like"/>
    <property type="match status" value="1"/>
</dbReference>
<dbReference type="SUPFAM" id="SSF56801">
    <property type="entry name" value="Acetyl-CoA synthetase-like"/>
    <property type="match status" value="1"/>
</dbReference>
<dbReference type="Pfam" id="PF13193">
    <property type="entry name" value="AMP-binding_C"/>
    <property type="match status" value="1"/>
</dbReference>
<dbReference type="EC" id="6.2.1.33" evidence="4"/>
<dbReference type="GO" id="GO:0018861">
    <property type="term" value="F:4-chlorobenzoate-CoA ligase activity"/>
    <property type="evidence" value="ECO:0007669"/>
    <property type="project" value="UniProtKB-EC"/>
</dbReference>
<dbReference type="EMBL" id="CAJZAF010000054">
    <property type="protein sequence ID" value="CAG9186808.1"/>
    <property type="molecule type" value="Genomic_DNA"/>
</dbReference>
<dbReference type="InterPro" id="IPR045851">
    <property type="entry name" value="AMP-bd_C_sf"/>
</dbReference>
<dbReference type="Proteomes" id="UP000701702">
    <property type="component" value="Unassembled WGS sequence"/>
</dbReference>
<evidence type="ECO:0000313" key="4">
    <source>
        <dbReference type="EMBL" id="CAG9186808.1"/>
    </source>
</evidence>
<keyword evidence="5" id="KW-1185">Reference proteome</keyword>
<keyword evidence="4" id="KW-0436">Ligase</keyword>
<evidence type="ECO:0000256" key="1">
    <source>
        <dbReference type="SAM" id="MobiDB-lite"/>
    </source>
</evidence>
<dbReference type="InterPro" id="IPR025110">
    <property type="entry name" value="AMP-bd_C"/>
</dbReference>
<dbReference type="InterPro" id="IPR000873">
    <property type="entry name" value="AMP-dep_synth/lig_dom"/>
</dbReference>
<organism evidence="4 5">
    <name type="scientific">Cupriavidus pinatubonensis</name>
    <dbReference type="NCBI Taxonomy" id="248026"/>
    <lineage>
        <taxon>Bacteria</taxon>
        <taxon>Pseudomonadati</taxon>
        <taxon>Pseudomonadota</taxon>
        <taxon>Betaproteobacteria</taxon>
        <taxon>Burkholderiales</taxon>
        <taxon>Burkholderiaceae</taxon>
        <taxon>Cupriavidus</taxon>
    </lineage>
</organism>
<dbReference type="Gene3D" id="3.30.300.30">
    <property type="match status" value="1"/>
</dbReference>
<feature type="region of interest" description="Disordered" evidence="1">
    <location>
        <begin position="501"/>
        <end position="540"/>
    </location>
</feature>
<dbReference type="PANTHER" id="PTHR43201">
    <property type="entry name" value="ACYL-COA SYNTHETASE"/>
    <property type="match status" value="1"/>
</dbReference>
<dbReference type="Pfam" id="PF00501">
    <property type="entry name" value="AMP-binding"/>
    <property type="match status" value="1"/>
</dbReference>
<accession>A0ABM8Y262</accession>
<dbReference type="InterPro" id="IPR042099">
    <property type="entry name" value="ANL_N_sf"/>
</dbReference>
<dbReference type="PANTHER" id="PTHR43201:SF32">
    <property type="entry name" value="2-SUCCINYLBENZOATE--COA LIGASE, CHLOROPLASTIC_PEROXISOMAL"/>
    <property type="match status" value="1"/>
</dbReference>
<evidence type="ECO:0000259" key="3">
    <source>
        <dbReference type="Pfam" id="PF13193"/>
    </source>
</evidence>
<sequence>MLDLGRTFLQSVERSPHAPAIVDGDLMLTYAQWYERIRCVASGLREIGLEPGDRLLAVLQNRWEMATLHWACQFAGIVMVPLNWRAKPEELDYCVQDAAVKALVFEPVSADAVLASPAAQAVPCIALDCAAGGSMSFASLLDSVALHDAPVAEASAVSLMLYTSGTTGKPKGVPRRHRQERAAALAHVAQNLYRHGERTLGVMPLYHTMGVRSLLAMALVDGLFVCVRRWNAGQALKEIATHRITCLYLVPTLYHDLLADPGFDPSAIRTATKLGFAGASMSDGLLRRLALAFEPELFVNHYGSSEVYTFSIDQRATRKPGSAGRAGINTRLRVVRLDARSPDDLAATGEEGQIIADLRGDEAFEGYWNRDDANAKSLRDGWYFTGDTGYFDAEGDLFVSGRVDDMIISGGENISPVDIESVLSLHPAVEEVAVAGVPDPRWGQKVVAFVKSRGNVDAQALDTYCRGSDLVNFKRPRDYVFVEAIPKSPVGKILRRKLSAGEYEPASHSGNPDLNLNPNPNPNPNPNQAADATPVDTIKE</sequence>
<feature type="domain" description="AMP-dependent synthetase/ligase" evidence="2">
    <location>
        <begin position="10"/>
        <end position="368"/>
    </location>
</feature>
<dbReference type="InterPro" id="IPR020845">
    <property type="entry name" value="AMP-binding_CS"/>
</dbReference>
<gene>
    <name evidence="4" type="primary">fcbA2</name>
    <name evidence="4" type="ORF">LMG23994_06385</name>
</gene>
<dbReference type="RefSeq" id="WP_224009900.1">
    <property type="nucleotide sequence ID" value="NZ_CAJZAF010000054.1"/>
</dbReference>
<dbReference type="PROSITE" id="PS00455">
    <property type="entry name" value="AMP_BINDING"/>
    <property type="match status" value="1"/>
</dbReference>
<comment type="caution">
    <text evidence="4">The sequence shown here is derived from an EMBL/GenBank/DDBJ whole genome shotgun (WGS) entry which is preliminary data.</text>
</comment>
<reference evidence="4 5" key="1">
    <citation type="submission" date="2021-08" db="EMBL/GenBank/DDBJ databases">
        <authorList>
            <person name="Peeters C."/>
        </authorList>
    </citation>
    <scope>NUCLEOTIDE SEQUENCE [LARGE SCALE GENOMIC DNA]</scope>
    <source>
        <strain evidence="4 5">LMG 23994</strain>
    </source>
</reference>